<dbReference type="SUPFAM" id="SSF102114">
    <property type="entry name" value="Radical SAM enzymes"/>
    <property type="match status" value="1"/>
</dbReference>
<dbReference type="OrthoDB" id="356041at2"/>
<sequence length="379" mass="43553">MGLDLHNPGHAKLSLLCEGINILPEATQELGTKFTEWTNSYNNSSQKLKEGINVIPEEFILPEDVVCGVRYRPSSPWKMHFDKSKYFLTYDDEYICEINLPPRPAFYSKTLSNGEPIVHYVTTYSVYAIGIFLNRQCHLWKDKMPCAFCSIAPTSNNFHNSHETPPQEKIIEAIKTIQESDPRFNYLEISSGSLSDYDKGFSEALELVKKIKPSLKKDMKIHTLVQPPHNFDLLKMLELVDEPTFAMEIWNPELFKEIVPGKEHFYGREKFLELFKEGTRLFGKGKLSCQFIAGLEPLESLIEGIHKVAEIGAVPQQAVFHPDLGTKLANKEPPSLEFEIEVIKTLRDVYKKYNYKPYRHTCRRSSPDGEAYKGYFDNL</sequence>
<name>A0A1H9C3J1_9SPIR</name>
<evidence type="ECO:0000313" key="2">
    <source>
        <dbReference type="Proteomes" id="UP000182360"/>
    </source>
</evidence>
<dbReference type="Proteomes" id="UP000182360">
    <property type="component" value="Unassembled WGS sequence"/>
</dbReference>
<proteinExistence type="predicted"/>
<reference evidence="1 2" key="1">
    <citation type="submission" date="2016-10" db="EMBL/GenBank/DDBJ databases">
        <authorList>
            <person name="de Groot N.N."/>
        </authorList>
    </citation>
    <scope>NUCLEOTIDE SEQUENCE [LARGE SCALE GENOMIC DNA]</scope>
    <source>
        <strain evidence="1 2">B25</strain>
    </source>
</reference>
<gene>
    <name evidence="1" type="ORF">SAMN04487977_10234</name>
</gene>
<dbReference type="InterPro" id="IPR058240">
    <property type="entry name" value="rSAM_sf"/>
</dbReference>
<evidence type="ECO:0000313" key="1">
    <source>
        <dbReference type="EMBL" id="SEP95719.1"/>
    </source>
</evidence>
<organism evidence="1 2">
    <name type="scientific">Treponema bryantii</name>
    <dbReference type="NCBI Taxonomy" id="163"/>
    <lineage>
        <taxon>Bacteria</taxon>
        <taxon>Pseudomonadati</taxon>
        <taxon>Spirochaetota</taxon>
        <taxon>Spirochaetia</taxon>
        <taxon>Spirochaetales</taxon>
        <taxon>Treponemataceae</taxon>
        <taxon>Treponema</taxon>
    </lineage>
</organism>
<dbReference type="NCBIfam" id="NF045502">
    <property type="entry name" value="variant_rSAM"/>
    <property type="match status" value="1"/>
</dbReference>
<evidence type="ECO:0008006" key="3">
    <source>
        <dbReference type="Google" id="ProtNLM"/>
    </source>
</evidence>
<protein>
    <recommendedName>
        <fullName evidence="3">Radical SAM core domain-containing protein</fullName>
    </recommendedName>
</protein>
<accession>A0A1H9C3J1</accession>
<dbReference type="EMBL" id="FOFU01000002">
    <property type="protein sequence ID" value="SEP95719.1"/>
    <property type="molecule type" value="Genomic_DNA"/>
</dbReference>
<dbReference type="Gene3D" id="3.20.20.70">
    <property type="entry name" value="Aldolase class I"/>
    <property type="match status" value="1"/>
</dbReference>
<keyword evidence="2" id="KW-1185">Reference proteome</keyword>
<dbReference type="RefSeq" id="WP_074640971.1">
    <property type="nucleotide sequence ID" value="NZ_FOFU01000002.1"/>
</dbReference>
<dbReference type="AlphaFoldDB" id="A0A1H9C3J1"/>
<dbReference type="InterPro" id="IPR013785">
    <property type="entry name" value="Aldolase_TIM"/>
</dbReference>